<dbReference type="AlphaFoldDB" id="A0A0K2GAR0"/>
<dbReference type="OrthoDB" id="9767827at2"/>
<dbReference type="PANTHER" id="PTHR35336:SF5">
    <property type="entry name" value="ADENOSYLCOBINAMIDE AMIDOHYDROLASE"/>
    <property type="match status" value="1"/>
</dbReference>
<dbReference type="KEGG" id="nmv:NITMOv2_1606"/>
<dbReference type="PATRIC" id="fig|42253.5.peg.1578"/>
<dbReference type="Proteomes" id="UP000069205">
    <property type="component" value="Chromosome"/>
</dbReference>
<dbReference type="RefSeq" id="WP_083447846.1">
    <property type="nucleotide sequence ID" value="NZ_CP011801.1"/>
</dbReference>
<accession>A0A0K2GAR0</accession>
<gene>
    <name evidence="1" type="ORF">NITMOv2_1606</name>
</gene>
<evidence type="ECO:0000313" key="2">
    <source>
        <dbReference type="Proteomes" id="UP000069205"/>
    </source>
</evidence>
<evidence type="ECO:0000313" key="1">
    <source>
        <dbReference type="EMBL" id="ALA58030.1"/>
    </source>
</evidence>
<reference evidence="1 2" key="1">
    <citation type="journal article" date="2015" name="Proc. Natl. Acad. Sci. U.S.A.">
        <title>Expanded metabolic versatility of ubiquitous nitrite-oxidizing bacteria from the genus Nitrospira.</title>
        <authorList>
            <person name="Koch H."/>
            <person name="Lucker S."/>
            <person name="Albertsen M."/>
            <person name="Kitzinger K."/>
            <person name="Herbold C."/>
            <person name="Spieck E."/>
            <person name="Nielsen P.H."/>
            <person name="Wagner M."/>
            <person name="Daims H."/>
        </authorList>
    </citation>
    <scope>NUCLEOTIDE SEQUENCE [LARGE SCALE GENOMIC DNA]</scope>
    <source>
        <strain evidence="1 2">NSP M-1</strain>
    </source>
</reference>
<name>A0A0K2GAR0_NITMO</name>
<protein>
    <submittedName>
        <fullName evidence="1">Adenosylcobinamide amidohydrolase</fullName>
    </submittedName>
</protein>
<dbReference type="EMBL" id="CP011801">
    <property type="protein sequence ID" value="ALA58030.1"/>
    <property type="molecule type" value="Genomic_DNA"/>
</dbReference>
<proteinExistence type="predicted"/>
<dbReference type="InterPro" id="IPR052209">
    <property type="entry name" value="CbiZ"/>
</dbReference>
<dbReference type="Pfam" id="PF01955">
    <property type="entry name" value="CbiZ"/>
    <property type="match status" value="1"/>
</dbReference>
<dbReference type="PANTHER" id="PTHR35336">
    <property type="entry name" value="ADENOSYLCOBINAMIDE AMIDOHYDROLASE"/>
    <property type="match status" value="1"/>
</dbReference>
<dbReference type="InterPro" id="IPR002808">
    <property type="entry name" value="AdoCbi_amidolase"/>
</dbReference>
<dbReference type="GO" id="GO:0016787">
    <property type="term" value="F:hydrolase activity"/>
    <property type="evidence" value="ECO:0007669"/>
    <property type="project" value="UniProtKB-KW"/>
</dbReference>
<organism evidence="1 2">
    <name type="scientific">Nitrospira moscoviensis</name>
    <dbReference type="NCBI Taxonomy" id="42253"/>
    <lineage>
        <taxon>Bacteria</taxon>
        <taxon>Pseudomonadati</taxon>
        <taxon>Nitrospirota</taxon>
        <taxon>Nitrospiria</taxon>
        <taxon>Nitrospirales</taxon>
        <taxon>Nitrospiraceae</taxon>
        <taxon>Nitrospira</taxon>
    </lineage>
</organism>
<keyword evidence="2" id="KW-1185">Reference proteome</keyword>
<sequence length="239" mass="25636">MIRAHSLPPPALVRFKGSPEIEIVRTQRWLIVRFGKSHTLASWAIVGGGLRRSLAVAWHRVLEDELRPPVDARDLLCMRLRDAGIADAVGLLTSRNLESYVDVTRRYGDLEARCLATVGLGNALRAGDLPGPAGRIGTINVLCRLSVPLSAEALLEALALASEARALAVREASIPSTASGEPASGTGTDCIVIAAPDEHGVPARYTGKHTVLGHLIGTAVREAIAQGVEDWKREQRARR</sequence>
<dbReference type="STRING" id="42253.NITMOv2_1606"/>
<keyword evidence="1" id="KW-0378">Hydrolase</keyword>